<dbReference type="GO" id="GO:0003677">
    <property type="term" value="F:DNA binding"/>
    <property type="evidence" value="ECO:0007669"/>
    <property type="project" value="UniProtKB-KW"/>
</dbReference>
<dbReference type="PANTHER" id="PTHR43252">
    <property type="entry name" value="TRANSCRIPTIONAL REGULATOR YQJI"/>
    <property type="match status" value="1"/>
</dbReference>
<keyword evidence="1 3" id="KW-0238">DNA-binding</keyword>
<evidence type="ECO:0000256" key="1">
    <source>
        <dbReference type="ARBA" id="ARBA00023125"/>
    </source>
</evidence>
<dbReference type="InterPro" id="IPR011991">
    <property type="entry name" value="ArsR-like_HTH"/>
</dbReference>
<dbReference type="InterPro" id="IPR036390">
    <property type="entry name" value="WH_DNA-bd_sf"/>
</dbReference>
<dbReference type="RefSeq" id="WP_307472339.1">
    <property type="nucleotide sequence ID" value="NZ_JAUSUB010000003.1"/>
</dbReference>
<dbReference type="InterPro" id="IPR036388">
    <property type="entry name" value="WH-like_DNA-bd_sf"/>
</dbReference>
<dbReference type="InterPro" id="IPR005149">
    <property type="entry name" value="Tscrpt_reg_PadR_N"/>
</dbReference>
<dbReference type="CDD" id="cd00090">
    <property type="entry name" value="HTH_ARSR"/>
    <property type="match status" value="1"/>
</dbReference>
<organism evidence="3 4">
    <name type="scientific">Cytobacillus purgationiresistens</name>
    <dbReference type="NCBI Taxonomy" id="863449"/>
    <lineage>
        <taxon>Bacteria</taxon>
        <taxon>Bacillati</taxon>
        <taxon>Bacillota</taxon>
        <taxon>Bacilli</taxon>
        <taxon>Bacillales</taxon>
        <taxon>Bacillaceae</taxon>
        <taxon>Cytobacillus</taxon>
    </lineage>
</organism>
<dbReference type="SUPFAM" id="SSF46785">
    <property type="entry name" value="Winged helix' DNA-binding domain"/>
    <property type="match status" value="1"/>
</dbReference>
<comment type="caution">
    <text evidence="3">The sequence shown here is derived from an EMBL/GenBank/DDBJ whole genome shotgun (WGS) entry which is preliminary data.</text>
</comment>
<dbReference type="PANTHER" id="PTHR43252:SF2">
    <property type="entry name" value="TRANSCRIPTION REGULATOR, PADR-LIKE FAMILY"/>
    <property type="match status" value="1"/>
</dbReference>
<evidence type="ECO:0000259" key="2">
    <source>
        <dbReference type="Pfam" id="PF03551"/>
    </source>
</evidence>
<accession>A0ABU0ACT5</accession>
<protein>
    <submittedName>
        <fullName evidence="3">DNA-binding PadR family transcriptional regulator</fullName>
    </submittedName>
</protein>
<name>A0ABU0ACT5_9BACI</name>
<keyword evidence="4" id="KW-1185">Reference proteome</keyword>
<feature type="domain" description="Transcription regulator PadR N-terminal" evidence="2">
    <location>
        <begin position="6"/>
        <end position="78"/>
    </location>
</feature>
<dbReference type="Gene3D" id="1.10.10.10">
    <property type="entry name" value="Winged helix-like DNA-binding domain superfamily/Winged helix DNA-binding domain"/>
    <property type="match status" value="1"/>
</dbReference>
<proteinExistence type="predicted"/>
<gene>
    <name evidence="3" type="ORF">J2S17_000937</name>
</gene>
<evidence type="ECO:0000313" key="4">
    <source>
        <dbReference type="Proteomes" id="UP001238088"/>
    </source>
</evidence>
<sequence>MARLMVLGLLQMKPMTGYEIQQIMQTSKTDLWAGILPGSIYHALKKMEKEGLVEIEEVKQTGHRSKAIYKITEHGELEFLKMVSDSLSNPSVILPSELYTALSFTRHLPNDTVIHSLKKQKEIIEQGLATQKNGMDKKREAIGILDPLSELTAQNIYNQYELQIDFIQKLINFYEVK</sequence>
<reference evidence="3 4" key="1">
    <citation type="submission" date="2023-07" db="EMBL/GenBank/DDBJ databases">
        <title>Genomic Encyclopedia of Type Strains, Phase IV (KMG-IV): sequencing the most valuable type-strain genomes for metagenomic binning, comparative biology and taxonomic classification.</title>
        <authorList>
            <person name="Goeker M."/>
        </authorList>
    </citation>
    <scope>NUCLEOTIDE SEQUENCE [LARGE SCALE GENOMIC DNA]</scope>
    <source>
        <strain evidence="3 4">DSM 23494</strain>
    </source>
</reference>
<evidence type="ECO:0000313" key="3">
    <source>
        <dbReference type="EMBL" id="MDQ0269067.1"/>
    </source>
</evidence>
<dbReference type="Pfam" id="PF03551">
    <property type="entry name" value="PadR"/>
    <property type="match status" value="1"/>
</dbReference>
<dbReference type="Proteomes" id="UP001238088">
    <property type="component" value="Unassembled WGS sequence"/>
</dbReference>
<dbReference type="EMBL" id="JAUSUB010000003">
    <property type="protein sequence ID" value="MDQ0269067.1"/>
    <property type="molecule type" value="Genomic_DNA"/>
</dbReference>